<dbReference type="EMBL" id="MHCJ01000001">
    <property type="protein sequence ID" value="OGY19026.1"/>
    <property type="molecule type" value="Genomic_DNA"/>
</dbReference>
<comment type="caution">
    <text evidence="3">The sequence shown here is derived from an EMBL/GenBank/DDBJ whole genome shotgun (WGS) entry which is preliminary data.</text>
</comment>
<evidence type="ECO:0000313" key="4">
    <source>
        <dbReference type="Proteomes" id="UP000179233"/>
    </source>
</evidence>
<sequence>MYFVYVLLSHKDSRYYIGFTERLEIRIAQHMMGKVMATRNRLPLQLIYYEAYVDRRDAKGREKFLKGGAGHIYIRKQLAHFLHVSS</sequence>
<dbReference type="PANTHER" id="PTHR34477:SF1">
    <property type="entry name" value="UPF0213 PROTEIN YHBQ"/>
    <property type="match status" value="1"/>
</dbReference>
<dbReference type="SUPFAM" id="SSF82771">
    <property type="entry name" value="GIY-YIG endonuclease"/>
    <property type="match status" value="1"/>
</dbReference>
<comment type="similarity">
    <text evidence="1">Belongs to the UPF0213 family.</text>
</comment>
<evidence type="ECO:0000259" key="2">
    <source>
        <dbReference type="PROSITE" id="PS50164"/>
    </source>
</evidence>
<feature type="domain" description="GIY-YIG" evidence="2">
    <location>
        <begin position="1"/>
        <end position="75"/>
    </location>
</feature>
<dbReference type="PROSITE" id="PS50164">
    <property type="entry name" value="GIY_YIG"/>
    <property type="match status" value="1"/>
</dbReference>
<reference evidence="3 4" key="1">
    <citation type="journal article" date="2016" name="Nat. Commun.">
        <title>Thousands of microbial genomes shed light on interconnected biogeochemical processes in an aquifer system.</title>
        <authorList>
            <person name="Anantharaman K."/>
            <person name="Brown C.T."/>
            <person name="Hug L.A."/>
            <person name="Sharon I."/>
            <person name="Castelle C.J."/>
            <person name="Probst A.J."/>
            <person name="Thomas B.C."/>
            <person name="Singh A."/>
            <person name="Wilkins M.J."/>
            <person name="Karaoz U."/>
            <person name="Brodie E.L."/>
            <person name="Williams K.H."/>
            <person name="Hubbard S.S."/>
            <person name="Banfield J.F."/>
        </authorList>
    </citation>
    <scope>NUCLEOTIDE SEQUENCE [LARGE SCALE GENOMIC DNA]</scope>
</reference>
<name>A0A1G1VUF4_9BACT</name>
<evidence type="ECO:0000256" key="1">
    <source>
        <dbReference type="ARBA" id="ARBA00007435"/>
    </source>
</evidence>
<gene>
    <name evidence="3" type="ORF">A2786_05825</name>
</gene>
<dbReference type="PANTHER" id="PTHR34477">
    <property type="entry name" value="UPF0213 PROTEIN YHBQ"/>
    <property type="match status" value="1"/>
</dbReference>
<dbReference type="Pfam" id="PF01541">
    <property type="entry name" value="GIY-YIG"/>
    <property type="match status" value="1"/>
</dbReference>
<dbReference type="Proteomes" id="UP000179233">
    <property type="component" value="Unassembled WGS sequence"/>
</dbReference>
<dbReference type="InterPro" id="IPR035901">
    <property type="entry name" value="GIY-YIG_endonuc_sf"/>
</dbReference>
<dbReference type="Gene3D" id="3.40.1440.10">
    <property type="entry name" value="GIY-YIG endonuclease"/>
    <property type="match status" value="1"/>
</dbReference>
<dbReference type="InterPro" id="IPR050190">
    <property type="entry name" value="UPF0213_domain"/>
</dbReference>
<proteinExistence type="inferred from homology"/>
<evidence type="ECO:0000313" key="3">
    <source>
        <dbReference type="EMBL" id="OGY19026.1"/>
    </source>
</evidence>
<protein>
    <recommendedName>
        <fullName evidence="2">GIY-YIG domain-containing protein</fullName>
    </recommendedName>
</protein>
<dbReference type="InterPro" id="IPR000305">
    <property type="entry name" value="GIY-YIG_endonuc"/>
</dbReference>
<dbReference type="AlphaFoldDB" id="A0A1G1VUF4"/>
<organism evidence="3 4">
    <name type="scientific">Candidatus Chisholmbacteria bacterium RIFCSPHIGHO2_01_FULL_52_32</name>
    <dbReference type="NCBI Taxonomy" id="1797591"/>
    <lineage>
        <taxon>Bacteria</taxon>
        <taxon>Candidatus Chisholmiibacteriota</taxon>
    </lineage>
</organism>
<accession>A0A1G1VUF4</accession>